<dbReference type="STRING" id="573570.F7310_05765"/>
<dbReference type="PROSITE" id="PS51257">
    <property type="entry name" value="PROKAR_LIPOPROTEIN"/>
    <property type="match status" value="1"/>
</dbReference>
<dbReference type="InterPro" id="IPR011990">
    <property type="entry name" value="TPR-like_helical_dom_sf"/>
</dbReference>
<keyword evidence="3" id="KW-1185">Reference proteome</keyword>
<evidence type="ECO:0000256" key="1">
    <source>
        <dbReference type="SAM" id="SignalP"/>
    </source>
</evidence>
<keyword evidence="1" id="KW-0732">Signal</keyword>
<organism evidence="2 3">
    <name type="scientific">Francisella uliginis</name>
    <dbReference type="NCBI Taxonomy" id="573570"/>
    <lineage>
        <taxon>Bacteria</taxon>
        <taxon>Pseudomonadati</taxon>
        <taxon>Pseudomonadota</taxon>
        <taxon>Gammaproteobacteria</taxon>
        <taxon>Thiotrichales</taxon>
        <taxon>Francisellaceae</taxon>
        <taxon>Francisella</taxon>
    </lineage>
</organism>
<accession>A0A1L4BSS2</accession>
<dbReference type="OrthoDB" id="5603834at2"/>
<dbReference type="AlphaFoldDB" id="A0A1L4BSS2"/>
<protein>
    <submittedName>
        <fullName evidence="2">Pilus assembly protein PilF</fullName>
    </submittedName>
</protein>
<evidence type="ECO:0000313" key="3">
    <source>
        <dbReference type="Proteomes" id="UP000184222"/>
    </source>
</evidence>
<reference evidence="2 3" key="1">
    <citation type="journal article" date="2016" name="Appl. Environ. Microbiol.">
        <title>Whole genome relationships among Francisella bacteria of diverse origin define new species and provide specific regions for detection.</title>
        <authorList>
            <person name="Challacombe J.F."/>
            <person name="Petersen J.M."/>
            <person name="Gallegos-Graves V."/>
            <person name="Hodge D."/>
            <person name="Pillai S."/>
            <person name="Kuske C.R."/>
        </authorList>
    </citation>
    <scope>NUCLEOTIDE SEQUENCE [LARGE SCALE GENOMIC DNA]</scope>
    <source>
        <strain evidence="3">TX07-7310</strain>
    </source>
</reference>
<name>A0A1L4BSS2_9GAMM</name>
<dbReference type="KEGG" id="frx:F7310_05765"/>
<evidence type="ECO:0000313" key="2">
    <source>
        <dbReference type="EMBL" id="API86892.1"/>
    </source>
</evidence>
<gene>
    <name evidence="2" type="ORF">F7310_05765</name>
</gene>
<sequence>MKINLKKIITIAILASTLSACASSGSKTQNVAAQESVQRDQNKSNEIVDGNTAEYVVPVTEQKKANYKKATELYAELAITYTSEGYLDRAKQKLIRAQNLQKEHGYNLAIVGYAAGYYYQNIGVNSVAEKYYTDTVDDHSKNFEAINFYAQFLCKEKDEYSKAEKLFDKSLYLSNNDDMAQTLFLYSECAYKQGNKDQALKLMQRADRFRTNYRSAKLRLAQMYFERKEYRKCYKVIYSMKDDNQFFYNRKVLELRLKLAEYANNRSEIAMIKLILSSSDYNDDDMNQFFSKADMGDINNAKNK</sequence>
<proteinExistence type="predicted"/>
<dbReference type="RefSeq" id="WP_072712444.1">
    <property type="nucleotide sequence ID" value="NZ_CP016796.1"/>
</dbReference>
<feature type="chain" id="PRO_5012566503" evidence="1">
    <location>
        <begin position="23"/>
        <end position="304"/>
    </location>
</feature>
<dbReference type="Proteomes" id="UP000184222">
    <property type="component" value="Chromosome"/>
</dbReference>
<dbReference type="Gene3D" id="1.25.40.10">
    <property type="entry name" value="Tetratricopeptide repeat domain"/>
    <property type="match status" value="1"/>
</dbReference>
<feature type="signal peptide" evidence="1">
    <location>
        <begin position="1"/>
        <end position="22"/>
    </location>
</feature>
<dbReference type="EMBL" id="CP016796">
    <property type="protein sequence ID" value="API86892.1"/>
    <property type="molecule type" value="Genomic_DNA"/>
</dbReference>
<dbReference type="SUPFAM" id="SSF48452">
    <property type="entry name" value="TPR-like"/>
    <property type="match status" value="1"/>
</dbReference>